<evidence type="ECO:0000313" key="1">
    <source>
        <dbReference type="EMBL" id="REH40173.1"/>
    </source>
</evidence>
<protein>
    <submittedName>
        <fullName evidence="1">Uncharacterized protein</fullName>
    </submittedName>
</protein>
<dbReference type="AlphaFoldDB" id="A0A3E0H937"/>
<dbReference type="RefSeq" id="WP_220375678.1">
    <property type="nucleotide sequence ID" value="NZ_QUNR01000001.1"/>
</dbReference>
<comment type="caution">
    <text evidence="1">The sequence shown here is derived from an EMBL/GenBank/DDBJ whole genome shotgun (WGS) entry which is preliminary data.</text>
</comment>
<dbReference type="Proteomes" id="UP000256774">
    <property type="component" value="Unassembled WGS sequence"/>
</dbReference>
<keyword evidence="2" id="KW-1185">Reference proteome</keyword>
<name>A0A3E0H937_9GAMM</name>
<organism evidence="1 2">
    <name type="scientific">Paraperlucidibaca baekdonensis</name>
    <dbReference type="NCBI Taxonomy" id="748120"/>
    <lineage>
        <taxon>Bacteria</taxon>
        <taxon>Pseudomonadati</taxon>
        <taxon>Pseudomonadota</taxon>
        <taxon>Gammaproteobacteria</taxon>
        <taxon>Moraxellales</taxon>
        <taxon>Moraxellaceae</taxon>
        <taxon>Paraperlucidibaca</taxon>
    </lineage>
</organism>
<evidence type="ECO:0000313" key="2">
    <source>
        <dbReference type="Proteomes" id="UP000256774"/>
    </source>
</evidence>
<accession>A0A3E0H937</accession>
<dbReference type="EMBL" id="QUNR01000001">
    <property type="protein sequence ID" value="REH40173.1"/>
    <property type="molecule type" value="Genomic_DNA"/>
</dbReference>
<gene>
    <name evidence="1" type="ORF">DFR26_0372</name>
</gene>
<reference evidence="1 2" key="1">
    <citation type="submission" date="2018-08" db="EMBL/GenBank/DDBJ databases">
        <title>Genomic Encyclopedia of Type Strains, Phase IV (KMG-IV): sequencing the most valuable type-strain genomes for metagenomic binning, comparative biology and taxonomic classification.</title>
        <authorList>
            <person name="Goeker M."/>
        </authorList>
    </citation>
    <scope>NUCLEOTIDE SEQUENCE [LARGE SCALE GENOMIC DNA]</scope>
    <source>
        <strain evidence="1 2">DSM 26022</strain>
    </source>
</reference>
<proteinExistence type="predicted"/>
<sequence length="53" mass="5957">MDNRYWLLGLTTLTLGNAWAGGLQTLETVTVESITTSWAWRIRPAKARYSATN</sequence>